<evidence type="ECO:0008006" key="3">
    <source>
        <dbReference type="Google" id="ProtNLM"/>
    </source>
</evidence>
<gene>
    <name evidence="1" type="ORF">BSYN_03250</name>
</gene>
<keyword evidence="2" id="KW-1185">Reference proteome</keyword>
<dbReference type="InterPro" id="IPR025563">
    <property type="entry name" value="DUF4286"/>
</dbReference>
<dbReference type="EMBL" id="AP028055">
    <property type="protein sequence ID" value="BEG98060.1"/>
    <property type="molecule type" value="Genomic_DNA"/>
</dbReference>
<dbReference type="Proteomes" id="UP001496674">
    <property type="component" value="Chromosome"/>
</dbReference>
<dbReference type="Pfam" id="PF14114">
    <property type="entry name" value="DUF4286"/>
    <property type="match status" value="1"/>
</dbReference>
<dbReference type="RefSeq" id="WP_353332682.1">
    <property type="nucleotide sequence ID" value="NZ_AP028055.1"/>
</dbReference>
<evidence type="ECO:0000313" key="2">
    <source>
        <dbReference type="Proteomes" id="UP001496674"/>
    </source>
</evidence>
<accession>A0ABN6Z0J1</accession>
<sequence length="101" mass="12021">MLVYNTTYNIDEEVLKNFLIWLHEVYVPEVEKNGLLTNHRLMRVLSHRDETTECFTMQWEVESSALLHRWHTEIGGRLNEELIKMFGNKVIGFPTLLEVME</sequence>
<proteinExistence type="predicted"/>
<evidence type="ECO:0000313" key="1">
    <source>
        <dbReference type="EMBL" id="BEG98060.1"/>
    </source>
</evidence>
<protein>
    <recommendedName>
        <fullName evidence="3">DUF4286 family protein</fullName>
    </recommendedName>
</protein>
<name>A0ABN6Z0J1_9BACE</name>
<organism evidence="1 2">
    <name type="scientific">Bacteroides sedimenti</name>
    <dbReference type="NCBI Taxonomy" id="2136147"/>
    <lineage>
        <taxon>Bacteria</taxon>
        <taxon>Pseudomonadati</taxon>
        <taxon>Bacteroidota</taxon>
        <taxon>Bacteroidia</taxon>
        <taxon>Bacteroidales</taxon>
        <taxon>Bacteroidaceae</taxon>
        <taxon>Bacteroides</taxon>
    </lineage>
</organism>
<reference evidence="1 2" key="1">
    <citation type="submission" date="2023-04" db="EMBL/GenBank/DDBJ databases">
        <title>Draft genome sequence of acteroides sedimenti strain YN3PY1.</title>
        <authorList>
            <person name="Yoshida N."/>
        </authorList>
    </citation>
    <scope>NUCLEOTIDE SEQUENCE [LARGE SCALE GENOMIC DNA]</scope>
    <source>
        <strain evidence="1 2">YN3PY1</strain>
    </source>
</reference>